<comment type="pathway">
    <text evidence="1">Porphyrin-containing compound metabolism; siroheme biosynthesis; sirohydrochlorin from precorrin-2: step 1/1.</text>
</comment>
<dbReference type="Gene3D" id="3.40.50.720">
    <property type="entry name" value="NAD(P)-binding Rossmann-like Domain"/>
    <property type="match status" value="1"/>
</dbReference>
<dbReference type="Proteomes" id="UP000217785">
    <property type="component" value="Unassembled WGS sequence"/>
</dbReference>
<dbReference type="Pfam" id="PF13241">
    <property type="entry name" value="NAD_binding_7"/>
    <property type="match status" value="1"/>
</dbReference>
<comment type="caution">
    <text evidence="8">The sequence shown here is derived from an EMBL/GenBank/DDBJ whole genome shotgun (WGS) entry which is preliminary data.</text>
</comment>
<dbReference type="EMBL" id="BDUF01000057">
    <property type="protein sequence ID" value="GAX90504.1"/>
    <property type="molecule type" value="Genomic_DNA"/>
</dbReference>
<keyword evidence="4" id="KW-0520">NAD</keyword>
<evidence type="ECO:0000256" key="3">
    <source>
        <dbReference type="ARBA" id="ARBA00023002"/>
    </source>
</evidence>
<accession>A0A292YQ23</accession>
<dbReference type="NCBIfam" id="TIGR01470">
    <property type="entry name" value="cysG_Nterm"/>
    <property type="match status" value="1"/>
</dbReference>
<evidence type="ECO:0000256" key="1">
    <source>
        <dbReference type="ARBA" id="ARBA00005010"/>
    </source>
</evidence>
<protein>
    <recommendedName>
        <fullName evidence="2">precorrin-2 dehydrogenase</fullName>
        <ecNumber evidence="2">1.3.1.76</ecNumber>
    </recommendedName>
</protein>
<dbReference type="GO" id="GO:0004325">
    <property type="term" value="F:ferrochelatase activity"/>
    <property type="evidence" value="ECO:0007669"/>
    <property type="project" value="InterPro"/>
</dbReference>
<dbReference type="InterPro" id="IPR036291">
    <property type="entry name" value="NAD(P)-bd_dom_sf"/>
</dbReference>
<organism evidence="8 9">
    <name type="scientific">Effusibacillus lacus</name>
    <dbReference type="NCBI Taxonomy" id="1348429"/>
    <lineage>
        <taxon>Bacteria</taxon>
        <taxon>Bacillati</taxon>
        <taxon>Bacillota</taxon>
        <taxon>Bacilli</taxon>
        <taxon>Bacillales</taxon>
        <taxon>Alicyclobacillaceae</taxon>
        <taxon>Effusibacillus</taxon>
    </lineage>
</organism>
<keyword evidence="3" id="KW-0560">Oxidoreductase</keyword>
<dbReference type="PANTHER" id="PTHR35330">
    <property type="entry name" value="SIROHEME BIOSYNTHESIS PROTEIN MET8"/>
    <property type="match status" value="1"/>
</dbReference>
<dbReference type="Pfam" id="PF14824">
    <property type="entry name" value="Sirohm_synth_M"/>
    <property type="match status" value="1"/>
</dbReference>
<comment type="catalytic activity">
    <reaction evidence="6">
        <text>precorrin-2 + NAD(+) = sirohydrochlorin + NADH + 2 H(+)</text>
        <dbReference type="Rhea" id="RHEA:15613"/>
        <dbReference type="ChEBI" id="CHEBI:15378"/>
        <dbReference type="ChEBI" id="CHEBI:57540"/>
        <dbReference type="ChEBI" id="CHEBI:57945"/>
        <dbReference type="ChEBI" id="CHEBI:58351"/>
        <dbReference type="ChEBI" id="CHEBI:58827"/>
        <dbReference type="EC" id="1.3.1.76"/>
    </reaction>
</comment>
<dbReference type="InterPro" id="IPR006367">
    <property type="entry name" value="Sirohaem_synthase_N"/>
</dbReference>
<keyword evidence="9" id="KW-1185">Reference proteome</keyword>
<evidence type="ECO:0000256" key="6">
    <source>
        <dbReference type="ARBA" id="ARBA00047561"/>
    </source>
</evidence>
<dbReference type="InterPro" id="IPR028281">
    <property type="entry name" value="Sirohaem_synthase_central"/>
</dbReference>
<evidence type="ECO:0000256" key="4">
    <source>
        <dbReference type="ARBA" id="ARBA00023027"/>
    </source>
</evidence>
<dbReference type="AlphaFoldDB" id="A0A292YQ23"/>
<dbReference type="EC" id="1.3.1.76" evidence="2"/>
<reference evidence="9" key="1">
    <citation type="submission" date="2017-07" db="EMBL/GenBank/DDBJ databases">
        <title>Draft genome sequence of Effusibacillus lacus strain skLN1.</title>
        <authorList>
            <person name="Watanabe M."/>
            <person name="Kojima H."/>
            <person name="Fukui M."/>
        </authorList>
    </citation>
    <scope>NUCLEOTIDE SEQUENCE [LARGE SCALE GENOMIC DNA]</scope>
    <source>
        <strain evidence="9">skLN1</strain>
    </source>
</reference>
<dbReference type="SUPFAM" id="SSF75615">
    <property type="entry name" value="Siroheme synthase middle domains-like"/>
    <property type="match status" value="1"/>
</dbReference>
<proteinExistence type="predicted"/>
<keyword evidence="5" id="KW-0627">Porphyrin biosynthesis</keyword>
<dbReference type="Gene3D" id="1.10.8.610">
    <property type="entry name" value="SirC, precorrin-2 dehydrogenase, C-terminal helical domain-like"/>
    <property type="match status" value="1"/>
</dbReference>
<evidence type="ECO:0000259" key="7">
    <source>
        <dbReference type="Pfam" id="PF14824"/>
    </source>
</evidence>
<dbReference type="PANTHER" id="PTHR35330:SF1">
    <property type="entry name" value="SIROHEME BIOSYNTHESIS PROTEIN MET8"/>
    <property type="match status" value="1"/>
</dbReference>
<dbReference type="SUPFAM" id="SSF51735">
    <property type="entry name" value="NAD(P)-binding Rossmann-fold domains"/>
    <property type="match status" value="1"/>
</dbReference>
<evidence type="ECO:0000313" key="8">
    <source>
        <dbReference type="EMBL" id="GAX90504.1"/>
    </source>
</evidence>
<dbReference type="UniPathway" id="UPA00262">
    <property type="reaction ID" value="UER00222"/>
</dbReference>
<dbReference type="InterPro" id="IPR028161">
    <property type="entry name" value="Met8-like"/>
</dbReference>
<dbReference type="InterPro" id="IPR042518">
    <property type="entry name" value="SirC_C"/>
</dbReference>
<feature type="domain" description="Siroheme synthase central" evidence="7">
    <location>
        <begin position="121"/>
        <end position="147"/>
    </location>
</feature>
<evidence type="ECO:0000256" key="5">
    <source>
        <dbReference type="ARBA" id="ARBA00023244"/>
    </source>
</evidence>
<dbReference type="GO" id="GO:0019354">
    <property type="term" value="P:siroheme biosynthetic process"/>
    <property type="evidence" value="ECO:0007669"/>
    <property type="project" value="UniProtKB-UniPathway"/>
</dbReference>
<evidence type="ECO:0000256" key="2">
    <source>
        <dbReference type="ARBA" id="ARBA00012400"/>
    </source>
</evidence>
<dbReference type="GO" id="GO:0043115">
    <property type="term" value="F:precorrin-2 dehydrogenase activity"/>
    <property type="evidence" value="ECO:0007669"/>
    <property type="project" value="UniProtKB-EC"/>
</dbReference>
<gene>
    <name evidence="8" type="ORF">EFBL_2131</name>
</gene>
<dbReference type="RefSeq" id="WP_165912433.1">
    <property type="nucleotide sequence ID" value="NZ_BDUF01000057.1"/>
</dbReference>
<name>A0A292YQ23_9BACL</name>
<sequence>MDSRYFAAFLDIAGRLCTVIGGGQVAERKIKTLLACGARIRIVSPGLTPELGRLAAEGAIEHIARPYEPGDTEGAFLTIAATDSREVNRLVVEEVNKEGRLVNSVHGAAEANLIFPAVVDRGPLQVAISTSGTGPVVAKAIREDLEEYFGEEFEVYLHKLSSVREHLKQTIDEEKMRAEVLLAIVQSRVRELLRSGNEAEADRIIRSIIEGQGNS</sequence>
<evidence type="ECO:0000313" key="9">
    <source>
        <dbReference type="Proteomes" id="UP000217785"/>
    </source>
</evidence>